<dbReference type="PROSITE" id="PS51892">
    <property type="entry name" value="SUBTILASE"/>
    <property type="match status" value="1"/>
</dbReference>
<dbReference type="InterPro" id="IPR000209">
    <property type="entry name" value="Peptidase_S8/S53_dom"/>
</dbReference>
<dbReference type="GO" id="GO:0006508">
    <property type="term" value="P:proteolysis"/>
    <property type="evidence" value="ECO:0007669"/>
    <property type="project" value="UniProtKB-KW"/>
</dbReference>
<feature type="active site" description="Charge relay system" evidence="5">
    <location>
        <position position="101"/>
    </location>
</feature>
<dbReference type="InterPro" id="IPR015500">
    <property type="entry name" value="Peptidase_S8_subtilisin-rel"/>
</dbReference>
<proteinExistence type="inferred from homology"/>
<dbReference type="PROSITE" id="PS00138">
    <property type="entry name" value="SUBTILASE_SER"/>
    <property type="match status" value="1"/>
</dbReference>
<evidence type="ECO:0000256" key="3">
    <source>
        <dbReference type="ARBA" id="ARBA00022801"/>
    </source>
</evidence>
<dbReference type="GeneID" id="93757831"/>
<evidence type="ECO:0000256" key="4">
    <source>
        <dbReference type="ARBA" id="ARBA00022825"/>
    </source>
</evidence>
<feature type="region of interest" description="Disordered" evidence="6">
    <location>
        <begin position="367"/>
        <end position="390"/>
    </location>
</feature>
<name>A0A2X0VRJ7_9ACTO</name>
<feature type="chain" id="PRO_5015916113" evidence="7">
    <location>
        <begin position="34"/>
        <end position="390"/>
    </location>
</feature>
<dbReference type="Pfam" id="PF00082">
    <property type="entry name" value="Peptidase_S8"/>
    <property type="match status" value="1"/>
</dbReference>
<evidence type="ECO:0000256" key="6">
    <source>
        <dbReference type="SAM" id="MobiDB-lite"/>
    </source>
</evidence>
<feature type="domain" description="Peptidase S8/S53" evidence="8">
    <location>
        <begin position="60"/>
        <end position="306"/>
    </location>
</feature>
<feature type="region of interest" description="Disordered" evidence="6">
    <location>
        <begin position="313"/>
        <end position="348"/>
    </location>
</feature>
<feature type="active site" description="Charge relay system" evidence="5">
    <location>
        <position position="69"/>
    </location>
</feature>
<evidence type="ECO:0000256" key="5">
    <source>
        <dbReference type="PROSITE-ProRule" id="PRU01240"/>
    </source>
</evidence>
<keyword evidence="4 5" id="KW-0720">Serine protease</keyword>
<accession>A0A2X0VRJ7</accession>
<dbReference type="InterPro" id="IPR036852">
    <property type="entry name" value="Peptidase_S8/S53_dom_sf"/>
</dbReference>
<keyword evidence="10" id="KW-1185">Reference proteome</keyword>
<dbReference type="InterPro" id="IPR023828">
    <property type="entry name" value="Peptidase_S8_Ser-AS"/>
</dbReference>
<evidence type="ECO:0000256" key="1">
    <source>
        <dbReference type="ARBA" id="ARBA00011073"/>
    </source>
</evidence>
<dbReference type="SUPFAM" id="SSF52743">
    <property type="entry name" value="Subtilisin-like"/>
    <property type="match status" value="1"/>
</dbReference>
<evidence type="ECO:0000313" key="9">
    <source>
        <dbReference type="EMBL" id="SPT56552.1"/>
    </source>
</evidence>
<sequence>MVTTTRTRIALSASCAAALALAMPIVDASPARAADTITAAEQPYFAYYHLDQARAKGYTGKGVTVALIDGPVDTSVAELSGASISDKSPCPVNPSNDSRQHGTADASLLVARGYGVAPDVTLNSYQTVASGSTADSSCKDSALIYKHASLINHAINDGAQIVSISISSNDRTASLKWAMARAMSSGTIIVAGIGNSGSDNDSGSLATWSGVVGVSAVDINGARADYSSWGQGVTTAAFGGPVITRDYPSNAFVETYGTSTSTPIVAGFLALARQKWPDATANQLLQLLVHTTVNSDGTWNQYTGYGLASPASMINTDPSQYPDENPLADKGGGSSPTPEEVRQYADGIVDPSEIVYDNSYTYRGLDETALTSPNNPYPTHIGTSPRYHAK</sequence>
<dbReference type="AlphaFoldDB" id="A0A2X0VRJ7"/>
<dbReference type="InterPro" id="IPR050131">
    <property type="entry name" value="Peptidase_S8_subtilisin-like"/>
</dbReference>
<keyword evidence="2 5" id="KW-0645">Protease</keyword>
<dbReference type="Gene3D" id="3.40.50.200">
    <property type="entry name" value="Peptidase S8/S53 domain"/>
    <property type="match status" value="1"/>
</dbReference>
<dbReference type="RefSeq" id="WP_111824530.1">
    <property type="nucleotide sequence ID" value="NZ_CP133472.1"/>
</dbReference>
<organism evidence="9 10">
    <name type="scientific">Schaalia odontolytica</name>
    <dbReference type="NCBI Taxonomy" id="1660"/>
    <lineage>
        <taxon>Bacteria</taxon>
        <taxon>Bacillati</taxon>
        <taxon>Actinomycetota</taxon>
        <taxon>Actinomycetes</taxon>
        <taxon>Actinomycetales</taxon>
        <taxon>Actinomycetaceae</taxon>
        <taxon>Schaalia</taxon>
    </lineage>
</organism>
<comment type="similarity">
    <text evidence="1 5">Belongs to the peptidase S8 family.</text>
</comment>
<evidence type="ECO:0000313" key="10">
    <source>
        <dbReference type="Proteomes" id="UP000250192"/>
    </source>
</evidence>
<dbReference type="PANTHER" id="PTHR43806">
    <property type="entry name" value="PEPTIDASE S8"/>
    <property type="match status" value="1"/>
</dbReference>
<evidence type="ECO:0000256" key="2">
    <source>
        <dbReference type="ARBA" id="ARBA00022670"/>
    </source>
</evidence>
<reference evidence="9 10" key="1">
    <citation type="submission" date="2018-06" db="EMBL/GenBank/DDBJ databases">
        <authorList>
            <consortium name="Pathogen Informatics"/>
            <person name="Doyle S."/>
        </authorList>
    </citation>
    <scope>NUCLEOTIDE SEQUENCE [LARGE SCALE GENOMIC DNA]</scope>
    <source>
        <strain evidence="9 10">NCTC9935</strain>
    </source>
</reference>
<gene>
    <name evidence="9" type="primary">apr_7</name>
    <name evidence="9" type="ORF">NCTC9935_02096</name>
</gene>
<feature type="signal peptide" evidence="7">
    <location>
        <begin position="1"/>
        <end position="33"/>
    </location>
</feature>
<protein>
    <submittedName>
        <fullName evidence="9">Subtilisin DY</fullName>
        <ecNumber evidence="9">3.4.21.62</ecNumber>
    </submittedName>
</protein>
<keyword evidence="3 5" id="KW-0378">Hydrolase</keyword>
<dbReference type="OrthoDB" id="3266786at2"/>
<dbReference type="PRINTS" id="PR00723">
    <property type="entry name" value="SUBTILISIN"/>
</dbReference>
<feature type="active site" description="Charge relay system" evidence="5">
    <location>
        <position position="259"/>
    </location>
</feature>
<evidence type="ECO:0000256" key="7">
    <source>
        <dbReference type="SAM" id="SignalP"/>
    </source>
</evidence>
<dbReference type="CDD" id="cd00306">
    <property type="entry name" value="Peptidases_S8_S53"/>
    <property type="match status" value="1"/>
</dbReference>
<dbReference type="GO" id="GO:0004252">
    <property type="term" value="F:serine-type endopeptidase activity"/>
    <property type="evidence" value="ECO:0007669"/>
    <property type="project" value="UniProtKB-UniRule"/>
</dbReference>
<dbReference type="EMBL" id="UAPR01000019">
    <property type="protein sequence ID" value="SPT56552.1"/>
    <property type="molecule type" value="Genomic_DNA"/>
</dbReference>
<dbReference type="EC" id="3.4.21.62" evidence="9"/>
<evidence type="ECO:0000259" key="8">
    <source>
        <dbReference type="Pfam" id="PF00082"/>
    </source>
</evidence>
<dbReference type="PANTHER" id="PTHR43806:SF11">
    <property type="entry name" value="CEREVISIN-RELATED"/>
    <property type="match status" value="1"/>
</dbReference>
<dbReference type="Proteomes" id="UP000250192">
    <property type="component" value="Unassembled WGS sequence"/>
</dbReference>
<keyword evidence="7" id="KW-0732">Signal</keyword>